<gene>
    <name evidence="3" type="primary">Necator_chrIV.g13311</name>
    <name evidence="3" type="ORF">RB195_000020</name>
</gene>
<evidence type="ECO:0000313" key="4">
    <source>
        <dbReference type="Proteomes" id="UP001303046"/>
    </source>
</evidence>
<name>A0ABR1D7R2_NECAM</name>
<evidence type="ECO:0000313" key="3">
    <source>
        <dbReference type="EMBL" id="KAK6746499.1"/>
    </source>
</evidence>
<proteinExistence type="inferred from homology"/>
<dbReference type="CDD" id="cd07061">
    <property type="entry name" value="HP_HAP_like"/>
    <property type="match status" value="1"/>
</dbReference>
<dbReference type="PROSITE" id="PS00616">
    <property type="entry name" value="HIS_ACID_PHOSPHAT_1"/>
    <property type="match status" value="1"/>
</dbReference>
<dbReference type="EMBL" id="JAVFWL010000004">
    <property type="protein sequence ID" value="KAK6746499.1"/>
    <property type="molecule type" value="Genomic_DNA"/>
</dbReference>
<dbReference type="Proteomes" id="UP001303046">
    <property type="component" value="Unassembled WGS sequence"/>
</dbReference>
<dbReference type="PANTHER" id="PTHR11567:SF172">
    <property type="entry name" value="ACID PHOSPHATASE FAMILY"/>
    <property type="match status" value="1"/>
</dbReference>
<reference evidence="3 4" key="1">
    <citation type="submission" date="2023-08" db="EMBL/GenBank/DDBJ databases">
        <title>A Necator americanus chromosomal reference genome.</title>
        <authorList>
            <person name="Ilik V."/>
            <person name="Petrzelkova K.J."/>
            <person name="Pardy F."/>
            <person name="Fuh T."/>
            <person name="Niatou-Singa F.S."/>
            <person name="Gouil Q."/>
            <person name="Baker L."/>
            <person name="Ritchie M.E."/>
            <person name="Jex A.R."/>
            <person name="Gazzola D."/>
            <person name="Li H."/>
            <person name="Toshio Fujiwara R."/>
            <person name="Zhan B."/>
            <person name="Aroian R.V."/>
            <person name="Pafco B."/>
            <person name="Schwarz E.M."/>
        </authorList>
    </citation>
    <scope>NUCLEOTIDE SEQUENCE [LARGE SCALE GENOMIC DNA]</scope>
    <source>
        <strain evidence="3 4">Aroian</strain>
        <tissue evidence="3">Whole animal</tissue>
    </source>
</reference>
<dbReference type="SUPFAM" id="SSF53254">
    <property type="entry name" value="Phosphoglycerate mutase-like"/>
    <property type="match status" value="1"/>
</dbReference>
<dbReference type="InterPro" id="IPR000560">
    <property type="entry name" value="His_Pase_clade-2"/>
</dbReference>
<organism evidence="3 4">
    <name type="scientific">Necator americanus</name>
    <name type="common">Human hookworm</name>
    <dbReference type="NCBI Taxonomy" id="51031"/>
    <lineage>
        <taxon>Eukaryota</taxon>
        <taxon>Metazoa</taxon>
        <taxon>Ecdysozoa</taxon>
        <taxon>Nematoda</taxon>
        <taxon>Chromadorea</taxon>
        <taxon>Rhabditida</taxon>
        <taxon>Rhabditina</taxon>
        <taxon>Rhabditomorpha</taxon>
        <taxon>Strongyloidea</taxon>
        <taxon>Ancylostomatidae</taxon>
        <taxon>Bunostominae</taxon>
        <taxon>Necator</taxon>
    </lineage>
</organism>
<accession>A0ABR1D7R2</accession>
<sequence>MTLLTRIMVLQQVAMNVYAQGDLVSAIVLFRHGARAPVAQYTDEKIRAKFPNGLGQLTAEGIQGNRALGRYLEERYVTGTHFLRVPLLQREVYFRSKSNDRCLISGLTVGSLMFSSGVKPAMSAVSMYSYEQGEDLLDHPRGCRYEMSKLRSICNKEPDPHITWPAFEAFVFECLGLKSTLFTEPGSFARAESMINEDKNGIYEGDEEFAKIRDELYTLYQKVWFFRTTLSLLLRSNPLRFHVYAYNIGEGDPNMLKLKQGKLLHTIINLIKQQKIEHEKNGVVKKQKFTAFSTQDWILQAVLNGIGAAQQAIGETIPEYNALIIFELKKFHNGYGIQVFYKKDTKNVEEDITKAVRRCNSSPCPFEIFIGCCDDYITDNPLDICEKEYA</sequence>
<dbReference type="InterPro" id="IPR050645">
    <property type="entry name" value="Histidine_acid_phosphatase"/>
</dbReference>
<dbReference type="PANTHER" id="PTHR11567">
    <property type="entry name" value="ACID PHOSPHATASE-RELATED"/>
    <property type="match status" value="1"/>
</dbReference>
<comment type="catalytic activity">
    <reaction evidence="1">
        <text>a phosphate monoester + H2O = an alcohol + phosphate</text>
        <dbReference type="Rhea" id="RHEA:15017"/>
        <dbReference type="ChEBI" id="CHEBI:15377"/>
        <dbReference type="ChEBI" id="CHEBI:30879"/>
        <dbReference type="ChEBI" id="CHEBI:43474"/>
        <dbReference type="ChEBI" id="CHEBI:67140"/>
        <dbReference type="EC" id="3.1.3.2"/>
    </reaction>
</comment>
<dbReference type="InterPro" id="IPR033379">
    <property type="entry name" value="Acid_Pase_AS"/>
</dbReference>
<dbReference type="Gene3D" id="3.40.50.1240">
    <property type="entry name" value="Phosphoglycerate mutase-like"/>
    <property type="match status" value="1"/>
</dbReference>
<dbReference type="InterPro" id="IPR029033">
    <property type="entry name" value="His_PPase_superfam"/>
</dbReference>
<comment type="similarity">
    <text evidence="2">Belongs to the histidine acid phosphatase family.</text>
</comment>
<dbReference type="Pfam" id="PF00328">
    <property type="entry name" value="His_Phos_2"/>
    <property type="match status" value="1"/>
</dbReference>
<keyword evidence="4" id="KW-1185">Reference proteome</keyword>
<evidence type="ECO:0000256" key="1">
    <source>
        <dbReference type="ARBA" id="ARBA00000032"/>
    </source>
</evidence>
<evidence type="ECO:0000256" key="2">
    <source>
        <dbReference type="ARBA" id="ARBA00005375"/>
    </source>
</evidence>
<comment type="caution">
    <text evidence="3">The sequence shown here is derived from an EMBL/GenBank/DDBJ whole genome shotgun (WGS) entry which is preliminary data.</text>
</comment>
<protein>
    <recommendedName>
        <fullName evidence="5">Histidine acid phosphatase</fullName>
    </recommendedName>
</protein>
<evidence type="ECO:0008006" key="5">
    <source>
        <dbReference type="Google" id="ProtNLM"/>
    </source>
</evidence>